<keyword evidence="1" id="KW-0812">Transmembrane</keyword>
<sequence>MLQIVLDELYMVFIWVGLWGIIDNLIDKFVSRDNPNRRIAIFTVIILITILSYPLVIKMI</sequence>
<keyword evidence="1" id="KW-1133">Transmembrane helix</keyword>
<evidence type="ECO:0000313" key="2">
    <source>
        <dbReference type="EMBL" id="AYV79800.1"/>
    </source>
</evidence>
<keyword evidence="1" id="KW-0472">Membrane</keyword>
<feature type="transmembrane region" description="Helical" evidence="1">
    <location>
        <begin position="38"/>
        <end position="57"/>
    </location>
</feature>
<feature type="transmembrane region" description="Helical" evidence="1">
    <location>
        <begin position="9"/>
        <end position="26"/>
    </location>
</feature>
<name>A0A3G4ZY63_9VIRU</name>
<proteinExistence type="predicted"/>
<accession>A0A3G4ZY63</accession>
<organism evidence="2">
    <name type="scientific">Faunusvirus sp</name>
    <dbReference type="NCBI Taxonomy" id="2487766"/>
    <lineage>
        <taxon>Viruses</taxon>
        <taxon>Varidnaviria</taxon>
        <taxon>Bamfordvirae</taxon>
        <taxon>Nucleocytoviricota</taxon>
        <taxon>Megaviricetes</taxon>
        <taxon>Imitervirales</taxon>
        <taxon>Mimiviridae</taxon>
    </lineage>
</organism>
<gene>
    <name evidence="2" type="ORF">Faunusvirus54_4</name>
</gene>
<dbReference type="EMBL" id="MK072185">
    <property type="protein sequence ID" value="AYV79800.1"/>
    <property type="molecule type" value="Genomic_DNA"/>
</dbReference>
<reference evidence="2" key="1">
    <citation type="submission" date="2018-10" db="EMBL/GenBank/DDBJ databases">
        <title>Hidden diversity of soil giant viruses.</title>
        <authorList>
            <person name="Schulz F."/>
            <person name="Alteio L."/>
            <person name="Goudeau D."/>
            <person name="Ryan E.M."/>
            <person name="Malmstrom R.R."/>
            <person name="Blanchard J."/>
            <person name="Woyke T."/>
        </authorList>
    </citation>
    <scope>NUCLEOTIDE SEQUENCE</scope>
    <source>
        <strain evidence="2">FNV1</strain>
    </source>
</reference>
<evidence type="ECO:0000256" key="1">
    <source>
        <dbReference type="SAM" id="Phobius"/>
    </source>
</evidence>
<protein>
    <submittedName>
        <fullName evidence="2">Uncharacterized protein</fullName>
    </submittedName>
</protein>